<comment type="caution">
    <text evidence="2">The sequence shown here is derived from an EMBL/GenBank/DDBJ whole genome shotgun (WGS) entry which is preliminary data.</text>
</comment>
<reference evidence="2" key="1">
    <citation type="submission" date="2020-10" db="EMBL/GenBank/DDBJ databases">
        <title>Connecting structure to function with the recovery of over 1000 high-quality activated sludge metagenome-assembled genomes encoding full-length rRNA genes using long-read sequencing.</title>
        <authorList>
            <person name="Singleton C.M."/>
            <person name="Petriglieri F."/>
            <person name="Kristensen J.M."/>
            <person name="Kirkegaard R.H."/>
            <person name="Michaelsen T.Y."/>
            <person name="Andersen M.H."/>
            <person name="Karst S.M."/>
            <person name="Dueholm M.S."/>
            <person name="Nielsen P.H."/>
            <person name="Albertsen M."/>
        </authorList>
    </citation>
    <scope>NUCLEOTIDE SEQUENCE</scope>
    <source>
        <strain evidence="2">Bjer_18-Q3-R1-45_BAT3C.347</strain>
    </source>
</reference>
<name>A0A9D7E7I9_9PROT</name>
<dbReference type="Gene3D" id="3.40.50.1010">
    <property type="entry name" value="5'-nuclease"/>
    <property type="match status" value="1"/>
</dbReference>
<dbReference type="SUPFAM" id="SSF88723">
    <property type="entry name" value="PIN domain-like"/>
    <property type="match status" value="1"/>
</dbReference>
<dbReference type="PANTHER" id="PTHR42188">
    <property type="entry name" value="23S RRNA-SPECIFIC ENDONUCLEASE VAPC20"/>
    <property type="match status" value="1"/>
</dbReference>
<evidence type="ECO:0000313" key="2">
    <source>
        <dbReference type="EMBL" id="MBK6975327.1"/>
    </source>
</evidence>
<feature type="domain" description="PIN" evidence="1">
    <location>
        <begin position="4"/>
        <end position="129"/>
    </location>
</feature>
<accession>A0A9D7E7I9</accession>
<dbReference type="Proteomes" id="UP000807785">
    <property type="component" value="Unassembled WGS sequence"/>
</dbReference>
<evidence type="ECO:0000313" key="3">
    <source>
        <dbReference type="Proteomes" id="UP000807785"/>
    </source>
</evidence>
<dbReference type="Pfam" id="PF01850">
    <property type="entry name" value="PIN"/>
    <property type="match status" value="1"/>
</dbReference>
<proteinExistence type="predicted"/>
<dbReference type="GO" id="GO:0004521">
    <property type="term" value="F:RNA endonuclease activity"/>
    <property type="evidence" value="ECO:0007669"/>
    <property type="project" value="InterPro"/>
</dbReference>
<dbReference type="GO" id="GO:0016075">
    <property type="term" value="P:rRNA catabolic process"/>
    <property type="evidence" value="ECO:0007669"/>
    <property type="project" value="TreeGrafter"/>
</dbReference>
<sequence>MKVVFVDTGHWVAVLNPKDDWNSRAISASRSLGKVRLVTTEMVLDELLAALSKLPVRPFVTRGVEAIRGNPNIEVVPQTSLQFSAAFDDYQRMTDKEWSLTDCASFALMKERGVSEALAHDQHFEQAGFVALLRA</sequence>
<protein>
    <submittedName>
        <fullName evidence="2">Type II toxin-antitoxin system VapC family toxin</fullName>
    </submittedName>
</protein>
<dbReference type="InterPro" id="IPR039018">
    <property type="entry name" value="VapC20-like"/>
</dbReference>
<dbReference type="PANTHER" id="PTHR42188:SF1">
    <property type="entry name" value="23S RRNA-SPECIFIC ENDONUCLEASE VAPC20"/>
    <property type="match status" value="1"/>
</dbReference>
<dbReference type="EMBL" id="JADJEV010000005">
    <property type="protein sequence ID" value="MBK6975327.1"/>
    <property type="molecule type" value="Genomic_DNA"/>
</dbReference>
<dbReference type="AlphaFoldDB" id="A0A9D7E7I9"/>
<organism evidence="2 3">
    <name type="scientific">Candidatus Methylophosphatis roskildensis</name>
    <dbReference type="NCBI Taxonomy" id="2899263"/>
    <lineage>
        <taxon>Bacteria</taxon>
        <taxon>Pseudomonadati</taxon>
        <taxon>Pseudomonadota</taxon>
        <taxon>Betaproteobacteria</taxon>
        <taxon>Nitrosomonadales</taxon>
        <taxon>Sterolibacteriaceae</taxon>
        <taxon>Candidatus Methylophosphatis</taxon>
    </lineage>
</organism>
<gene>
    <name evidence="2" type="ORF">IPH26_21085</name>
</gene>
<evidence type="ECO:0000259" key="1">
    <source>
        <dbReference type="Pfam" id="PF01850"/>
    </source>
</evidence>
<dbReference type="InterPro" id="IPR029060">
    <property type="entry name" value="PIN-like_dom_sf"/>
</dbReference>
<dbReference type="InterPro" id="IPR002716">
    <property type="entry name" value="PIN_dom"/>
</dbReference>